<accession>A0A128EY55</accession>
<reference evidence="2" key="1">
    <citation type="submission" date="2016-02" db="EMBL/GenBank/DDBJ databases">
        <authorList>
            <person name="Rodrigo-Torres Lidia"/>
            <person name="Arahal R.David."/>
        </authorList>
    </citation>
    <scope>NUCLEOTIDE SEQUENCE [LARGE SCALE GENOMIC DNA]</scope>
    <source>
        <strain evidence="2">CECT 9029</strain>
    </source>
</reference>
<dbReference type="STRING" id="1796497.GCE9029_01497"/>
<gene>
    <name evidence="1" type="ORF">GCE9029_01497</name>
</gene>
<dbReference type="EMBL" id="FIZX01000001">
    <property type="protein sequence ID" value="CZF79512.1"/>
    <property type="molecule type" value="Genomic_DNA"/>
</dbReference>
<keyword evidence="2" id="KW-1185">Reference proteome</keyword>
<name>A0A128EY55_9GAMM</name>
<proteinExistence type="predicted"/>
<evidence type="ECO:0000313" key="1">
    <source>
        <dbReference type="EMBL" id="CZF79512.1"/>
    </source>
</evidence>
<evidence type="ECO:0000313" key="2">
    <source>
        <dbReference type="Proteomes" id="UP000071641"/>
    </source>
</evidence>
<dbReference type="Proteomes" id="UP000071641">
    <property type="component" value="Unassembled WGS sequence"/>
</dbReference>
<organism evidence="1 2">
    <name type="scientific">Grimontia celer</name>
    <dbReference type="NCBI Taxonomy" id="1796497"/>
    <lineage>
        <taxon>Bacteria</taxon>
        <taxon>Pseudomonadati</taxon>
        <taxon>Pseudomonadota</taxon>
        <taxon>Gammaproteobacteria</taxon>
        <taxon>Vibrionales</taxon>
        <taxon>Vibrionaceae</taxon>
        <taxon>Grimontia</taxon>
    </lineage>
</organism>
<dbReference type="AlphaFoldDB" id="A0A128EY55"/>
<protein>
    <submittedName>
        <fullName evidence="1">Uncharacterized protein</fullName>
    </submittedName>
</protein>
<sequence>MNRFSFPLSAAKPYRDHKLATTFLASPFGQKYVKPFATPLNNIQLALPFIQ</sequence>